<feature type="transmembrane region" description="Helical" evidence="1">
    <location>
        <begin position="100"/>
        <end position="121"/>
    </location>
</feature>
<protein>
    <submittedName>
        <fullName evidence="2">Uncharacterized protein</fullName>
    </submittedName>
</protein>
<proteinExistence type="predicted"/>
<evidence type="ECO:0000313" key="3">
    <source>
        <dbReference type="Proteomes" id="UP000054988"/>
    </source>
</evidence>
<keyword evidence="1" id="KW-0812">Transmembrane</keyword>
<keyword evidence="1" id="KW-0472">Membrane</keyword>
<feature type="transmembrane region" description="Helical" evidence="1">
    <location>
        <begin position="73"/>
        <end position="93"/>
    </location>
</feature>
<evidence type="ECO:0000313" key="2">
    <source>
        <dbReference type="EMBL" id="KTB32317.1"/>
    </source>
</evidence>
<dbReference type="AlphaFoldDB" id="A0A0W0F7K2"/>
<reference evidence="2 3" key="1">
    <citation type="submission" date="2015-12" db="EMBL/GenBank/DDBJ databases">
        <title>Draft genome sequence of Moniliophthora roreri, the causal agent of frosty pod rot of cacao.</title>
        <authorList>
            <person name="Aime M.C."/>
            <person name="Diaz-Valderrama J.R."/>
            <person name="Kijpornyongpan T."/>
            <person name="Phillips-Mora W."/>
        </authorList>
    </citation>
    <scope>NUCLEOTIDE SEQUENCE [LARGE SCALE GENOMIC DNA]</scope>
    <source>
        <strain evidence="2 3">MCA 2952</strain>
    </source>
</reference>
<organism evidence="2 3">
    <name type="scientific">Moniliophthora roreri</name>
    <name type="common">Frosty pod rot fungus</name>
    <name type="synonym">Monilia roreri</name>
    <dbReference type="NCBI Taxonomy" id="221103"/>
    <lineage>
        <taxon>Eukaryota</taxon>
        <taxon>Fungi</taxon>
        <taxon>Dikarya</taxon>
        <taxon>Basidiomycota</taxon>
        <taxon>Agaricomycotina</taxon>
        <taxon>Agaricomycetes</taxon>
        <taxon>Agaricomycetidae</taxon>
        <taxon>Agaricales</taxon>
        <taxon>Marasmiineae</taxon>
        <taxon>Marasmiaceae</taxon>
        <taxon>Moniliophthora</taxon>
    </lineage>
</organism>
<comment type="caution">
    <text evidence="2">The sequence shown here is derived from an EMBL/GenBank/DDBJ whole genome shotgun (WGS) entry which is preliminary data.</text>
</comment>
<sequence length="419" mass="46618">MYSLAQTTSLFPLATFSINWPSHNSVLGTLHGYIRTALDSLYLKPPEDPGPSRTIPLVFETTTTRLFVNGFEYGIWNSALIVLASFSGLALGCRKNVTHLVLLAALFSPIAIVLHLCPDMFSIMNGPFIGDMQHFWNSMTLDNYVDTIQCLYANDFDSIHQLVIPFFDHSYQSVMIARGTALSFVVASMESGYSHLVDVAKGGLMVVDVMTTFLQVVHGIPLPTFTRLAFTGLGSWVFGWMLVGPLIQAYSSRPRISSRLAAIIDLLKHSYMITIDMVLYILEALSAATRMVLFIGIGTTNGFARLYDAARKLPSIACTAYGSPDKFRSNKHHMYRALARVVHPEEGCEVLRTMFYIDLLFVPMNLNGSFGVAVTYWDDRTTRDGKEFSDFRGDVWIETCMKLGPVHLAFSVIAVKAAR</sequence>
<gene>
    <name evidence="2" type="ORF">WG66_15167</name>
</gene>
<name>A0A0W0F7K2_MONRR</name>
<dbReference type="EMBL" id="LATX01002242">
    <property type="protein sequence ID" value="KTB32317.1"/>
    <property type="molecule type" value="Genomic_DNA"/>
</dbReference>
<accession>A0A0W0F7K2</accession>
<feature type="transmembrane region" description="Helical" evidence="1">
    <location>
        <begin position="228"/>
        <end position="248"/>
    </location>
</feature>
<evidence type="ECO:0000256" key="1">
    <source>
        <dbReference type="SAM" id="Phobius"/>
    </source>
</evidence>
<feature type="transmembrane region" description="Helical" evidence="1">
    <location>
        <begin position="288"/>
        <end position="307"/>
    </location>
</feature>
<dbReference type="Proteomes" id="UP000054988">
    <property type="component" value="Unassembled WGS sequence"/>
</dbReference>
<keyword evidence="1" id="KW-1133">Transmembrane helix</keyword>